<dbReference type="PROSITE" id="PS51841">
    <property type="entry name" value="LTD"/>
    <property type="match status" value="1"/>
</dbReference>
<gene>
    <name evidence="3" type="ORF">FHG85_03935</name>
</gene>
<evidence type="ECO:0000313" key="3">
    <source>
        <dbReference type="EMBL" id="QKG79450.1"/>
    </source>
</evidence>
<dbReference type="InterPro" id="IPR036415">
    <property type="entry name" value="Lamin_tail_dom_sf"/>
</dbReference>
<evidence type="ECO:0000259" key="2">
    <source>
        <dbReference type="PROSITE" id="PS51841"/>
    </source>
</evidence>
<organism evidence="3 4">
    <name type="scientific">Tenuifilum thalassicum</name>
    <dbReference type="NCBI Taxonomy" id="2590900"/>
    <lineage>
        <taxon>Bacteria</taxon>
        <taxon>Pseudomonadati</taxon>
        <taxon>Bacteroidota</taxon>
        <taxon>Bacteroidia</taxon>
        <taxon>Bacteroidales</taxon>
        <taxon>Tenuifilaceae</taxon>
        <taxon>Tenuifilum</taxon>
    </lineage>
</organism>
<dbReference type="RefSeq" id="WP_173073197.1">
    <property type="nucleotide sequence ID" value="NZ_CP041345.1"/>
</dbReference>
<name>A0A7D3XK37_9BACT</name>
<dbReference type="SUPFAM" id="SSF74853">
    <property type="entry name" value="Lamin A/C globular tail domain"/>
    <property type="match status" value="1"/>
</dbReference>
<keyword evidence="4" id="KW-1185">Reference proteome</keyword>
<feature type="chain" id="PRO_5029621887" evidence="1">
    <location>
        <begin position="20"/>
        <end position="765"/>
    </location>
</feature>
<proteinExistence type="predicted"/>
<dbReference type="EMBL" id="CP041345">
    <property type="protein sequence ID" value="QKG79450.1"/>
    <property type="molecule type" value="Genomic_DNA"/>
</dbReference>
<dbReference type="PANTHER" id="PTHR40050:SF1">
    <property type="entry name" value="INNER SPORE COAT PROTEIN H"/>
    <property type="match status" value="1"/>
</dbReference>
<dbReference type="Pfam" id="PF00932">
    <property type="entry name" value="LTD"/>
    <property type="match status" value="1"/>
</dbReference>
<feature type="signal peptide" evidence="1">
    <location>
        <begin position="1"/>
        <end position="19"/>
    </location>
</feature>
<accession>A0A7D3XK37</accession>
<evidence type="ECO:0000313" key="4">
    <source>
        <dbReference type="Proteomes" id="UP000500961"/>
    </source>
</evidence>
<dbReference type="KEGG" id="ttz:FHG85_03935"/>
<dbReference type="NCBIfam" id="TIGR04183">
    <property type="entry name" value="Por_Secre_tail"/>
    <property type="match status" value="1"/>
</dbReference>
<evidence type="ECO:0000256" key="1">
    <source>
        <dbReference type="SAM" id="SignalP"/>
    </source>
</evidence>
<reference evidence="3 4" key="1">
    <citation type="submission" date="2019-07" db="EMBL/GenBank/DDBJ databases">
        <title>Thalassofilum flectens gen. nov., sp. nov., a novel moderate thermophilic anaerobe from a shallow sea hot spring in Kunashir Island (Russia), representing a new family in the order Bacteroidales, and proposal of Thalassofilacea fam. nov.</title>
        <authorList>
            <person name="Kochetkova T.V."/>
            <person name="Podosokorskaya O.A."/>
            <person name="Novikov A."/>
            <person name="Elcheninov A.G."/>
            <person name="Toshchakov S.V."/>
            <person name="Kublanov I.V."/>
        </authorList>
    </citation>
    <scope>NUCLEOTIDE SEQUENCE [LARGE SCALE GENOMIC DNA]</scope>
    <source>
        <strain evidence="3 4">38-H</strain>
    </source>
</reference>
<dbReference type="AlphaFoldDB" id="A0A7D3XK37"/>
<feature type="domain" description="LTD" evidence="2">
    <location>
        <begin position="518"/>
        <end position="636"/>
    </location>
</feature>
<dbReference type="PANTHER" id="PTHR40050">
    <property type="entry name" value="INNER SPORE COAT PROTEIN H"/>
    <property type="match status" value="1"/>
</dbReference>
<dbReference type="Pfam" id="PF08757">
    <property type="entry name" value="CotH"/>
    <property type="match status" value="1"/>
</dbReference>
<dbReference type="Pfam" id="PF18962">
    <property type="entry name" value="Por_Secre_tail"/>
    <property type="match status" value="1"/>
</dbReference>
<keyword evidence="1" id="KW-0732">Signal</keyword>
<dbReference type="InterPro" id="IPR014867">
    <property type="entry name" value="Spore_coat_CotH_CotH2/3/7"/>
</dbReference>
<dbReference type="InterPro" id="IPR001322">
    <property type="entry name" value="Lamin_tail_dom"/>
</dbReference>
<dbReference type="InterPro" id="IPR026444">
    <property type="entry name" value="Secre_tail"/>
</dbReference>
<protein>
    <submittedName>
        <fullName evidence="3">T9SS type A sorting domain-containing protein</fullName>
    </submittedName>
</protein>
<sequence length="765" mass="88073">MKKVFSLVFILFLVIKVFAQTTNNINPLYDDSEVPRVDITINPEYLQIILQPGNEESNIEYPATFQIKSTKYSIRVENIGFRLRGNTSRYAKKKSFKVSFNTFVIGQKVQGIEKLNLNGEHNDPSLIRSKLVWDLMAGLGLPAPRANHVALYINNQYFGVYANVEHIDENFVKSRFSNSNGNLYKCLYPANLSYRDDNPNAYKLIQYGHRVYDLKTNAERDDYSDLAQLIKILNQTPISELPEKLEPVFNVNNFLKYLAVEALTGNWDGYSFNQNNFYLYKNTTTGRFEFIPYDTDNTFGIDWFNIDWAKRSVTSWASSDLRPLTKNILAVKEYRNRYYFYLKKLINGDFSVQSIQTKAFALRSTIEDNVLADPYRPLDYGWNFDDFYNSFTSALSGHVKYGLIPYVTKRIQYANSQFSIGDIPPIISNVTWQAYGHRVPILVSADVDDEDLAEFKIFYCTDKDGYKSKSMDNTNNNHFKTTIGPWADKTKRIRFFFEATDKNGNKTREPLENVYEVEFNQIDLPLCINEVMTSNTSTFPDEFCFYSDWIELYNYGKTPISLYGMTITDTLGKPTKCILPNIIIKPGEFKLLWADGQPEKGENHLPFKLNKQSEEIGLFALTSNGYKLVDGFRFGSIDKNASFGYYPDGLGLPQILLSPTPGLSNVLTTKRFEMVLPQIITYPNPFSNRLTISLSYQPAYDYTITIINSQGRIIAKEDIKKETYTKYEWQPNGIPSGIYLIYITLHGKQDLVIQPQKVIFDKKSN</sequence>
<dbReference type="Proteomes" id="UP000500961">
    <property type="component" value="Chromosome"/>
</dbReference>